<feature type="compositionally biased region" description="Polar residues" evidence="5">
    <location>
        <begin position="78"/>
        <end position="99"/>
    </location>
</feature>
<dbReference type="SMART" id="SM01326">
    <property type="entry name" value="PTEN_C2"/>
    <property type="match status" value="1"/>
</dbReference>
<dbReference type="InterPro" id="IPR035892">
    <property type="entry name" value="C2_domain_sf"/>
</dbReference>
<keyword evidence="10" id="KW-1185">Reference proteome</keyword>
<accession>K3WR79</accession>
<dbReference type="PANTHER" id="PTHR12305">
    <property type="entry name" value="PHOSPHATASE WITH HOMOLOGY TO TENSIN"/>
    <property type="match status" value="1"/>
</dbReference>
<dbReference type="eggNOG" id="KOG2283">
    <property type="taxonomic scope" value="Eukaryota"/>
</dbReference>
<organism evidence="9 10">
    <name type="scientific">Globisporangium ultimum (strain ATCC 200006 / CBS 805.95 / DAOM BR144)</name>
    <name type="common">Pythium ultimum</name>
    <dbReference type="NCBI Taxonomy" id="431595"/>
    <lineage>
        <taxon>Eukaryota</taxon>
        <taxon>Sar</taxon>
        <taxon>Stramenopiles</taxon>
        <taxon>Oomycota</taxon>
        <taxon>Peronosporomycetes</taxon>
        <taxon>Pythiales</taxon>
        <taxon>Pythiaceae</taxon>
        <taxon>Globisporangium</taxon>
    </lineage>
</organism>
<dbReference type="SUPFAM" id="SSF52799">
    <property type="entry name" value="(Phosphotyrosine protein) phosphatases II"/>
    <property type="match status" value="1"/>
</dbReference>
<dbReference type="PROSITE" id="PS50056">
    <property type="entry name" value="TYR_PHOSPHATASE_2"/>
    <property type="match status" value="1"/>
</dbReference>
<dbReference type="PROSITE" id="PS51182">
    <property type="entry name" value="C2_TENSIN"/>
    <property type="match status" value="1"/>
</dbReference>
<name>K3WR79_GLOUD</name>
<dbReference type="Gene3D" id="2.60.40.1110">
    <property type="match status" value="1"/>
</dbReference>
<feature type="compositionally biased region" description="Basic and acidic residues" evidence="5">
    <location>
        <begin position="429"/>
        <end position="443"/>
    </location>
</feature>
<evidence type="ECO:0000259" key="8">
    <source>
        <dbReference type="PROSITE" id="PS51182"/>
    </source>
</evidence>
<evidence type="ECO:0000259" key="6">
    <source>
        <dbReference type="PROSITE" id="PS50056"/>
    </source>
</evidence>
<evidence type="ECO:0000256" key="5">
    <source>
        <dbReference type="SAM" id="MobiDB-lite"/>
    </source>
</evidence>
<reference evidence="10" key="1">
    <citation type="journal article" date="2010" name="Genome Biol.">
        <title>Genome sequence of the necrotrophic plant pathogen Pythium ultimum reveals original pathogenicity mechanisms and effector repertoire.</title>
        <authorList>
            <person name="Levesque C.A."/>
            <person name="Brouwer H."/>
            <person name="Cano L."/>
            <person name="Hamilton J.P."/>
            <person name="Holt C."/>
            <person name="Huitema E."/>
            <person name="Raffaele S."/>
            <person name="Robideau G.P."/>
            <person name="Thines M."/>
            <person name="Win J."/>
            <person name="Zerillo M.M."/>
            <person name="Beakes G.W."/>
            <person name="Boore J.L."/>
            <person name="Busam D."/>
            <person name="Dumas B."/>
            <person name="Ferriera S."/>
            <person name="Fuerstenberg S.I."/>
            <person name="Gachon C.M."/>
            <person name="Gaulin E."/>
            <person name="Govers F."/>
            <person name="Grenville-Briggs L."/>
            <person name="Horner N."/>
            <person name="Hostetler J."/>
            <person name="Jiang R.H."/>
            <person name="Johnson J."/>
            <person name="Krajaejun T."/>
            <person name="Lin H."/>
            <person name="Meijer H.J."/>
            <person name="Moore B."/>
            <person name="Morris P."/>
            <person name="Phuntmart V."/>
            <person name="Puiu D."/>
            <person name="Shetty J."/>
            <person name="Stajich J.E."/>
            <person name="Tripathy S."/>
            <person name="Wawra S."/>
            <person name="van West P."/>
            <person name="Whitty B.R."/>
            <person name="Coutinho P.M."/>
            <person name="Henrissat B."/>
            <person name="Martin F."/>
            <person name="Thomas P.D."/>
            <person name="Tyler B.M."/>
            <person name="De Vries R.P."/>
            <person name="Kamoun S."/>
            <person name="Yandell M."/>
            <person name="Tisserat N."/>
            <person name="Buell C.R."/>
        </authorList>
    </citation>
    <scope>NUCLEOTIDE SEQUENCE</scope>
    <source>
        <strain evidence="10">DAOM:BR144</strain>
    </source>
</reference>
<dbReference type="InParanoid" id="K3WR79"/>
<sequence length="728" mass="81132">MLSLTKLRKSRATESGADVVELISISAPPSPPSSQKGLQKTSPKVKPMIIIDEPTSPSSPVGEDAELPSPTLLRASIRPTTLSLDTMSDPSSSFSTNELESAPSSPTASSSSPKSRDSQSQMRGFSKVSFRIKQLVSKEKRRFAEDGFNLDLTYVTNRLIAFGYPAESLEGIYRNHYKDVYNFFEKRHPGRYRIYNLCSERTYDKEKFHNRVAEYRFDDHCPPPIALFLPFCQDVDEWLQAHPENVAAIHCKAGKGRTGVMICAYLLYIGAWKTAHSAMEFFGAARSLKRQGVTIPSQRRFIGYFGEMCHRTRRSTRDETEEMKDDIDTDVTRENELDVAEYKSLWEDALEGRGIATKRRMFQRQLALPASKHLKLVSITLSGVYTQRKLDPRVHIECGKTSERSPFAYHFNRPFSDVHALAARVATSEMDKHDSVDASEAREAPPSPSSSPSSGRGSTSMPHTELKLVCDRCIVWDEVQVHLRNRNGAKIGHFWFHTSFVACNTTRDDDGDDTLELVLKKHEIDKVIKDIKRGHKKYAPSFCIKVCFKYATEEEIQAAESVQRMALKVDSAAANSSSSSLLTTRFSSPGSVAPDKTKAVWAVEKRSEGQPHKQFSRSSKTSSSPAAATEEHQHSKSDRGAQSRQTALFTKQRPSPLVANDTGAEQAQTDGSVEVFGTRRGGDDASEEDTSTSVRPVEAACASPKAASPRQQLTRFFSARKKEPPTDH</sequence>
<dbReference type="InterPro" id="IPR029023">
    <property type="entry name" value="Tensin_phosphatase"/>
</dbReference>
<dbReference type="PROSITE" id="PS51181">
    <property type="entry name" value="PPASE_TENSIN"/>
    <property type="match status" value="1"/>
</dbReference>
<evidence type="ECO:0000259" key="7">
    <source>
        <dbReference type="PROSITE" id="PS51181"/>
    </source>
</evidence>
<dbReference type="EnsemblProtists" id="PYU1_T007473">
    <property type="protein sequence ID" value="PYU1_T007473"/>
    <property type="gene ID" value="PYU1_G007457"/>
</dbReference>
<dbReference type="GO" id="GO:0016314">
    <property type="term" value="F:phosphatidylinositol-3,4,5-trisphosphate 3-phosphatase activity"/>
    <property type="evidence" value="ECO:0007669"/>
    <property type="project" value="TreeGrafter"/>
</dbReference>
<feature type="domain" description="Tyrosine specific protein phosphatases" evidence="6">
    <location>
        <begin position="226"/>
        <end position="300"/>
    </location>
</feature>
<dbReference type="InterPro" id="IPR014020">
    <property type="entry name" value="Tensin_C2-dom"/>
</dbReference>
<feature type="region of interest" description="Disordered" evidence="5">
    <location>
        <begin position="429"/>
        <end position="462"/>
    </location>
</feature>
<feature type="compositionally biased region" description="Basic and acidic residues" evidence="5">
    <location>
        <begin position="595"/>
        <end position="611"/>
    </location>
</feature>
<feature type="compositionally biased region" description="Polar residues" evidence="5">
    <location>
        <begin position="642"/>
        <end position="653"/>
    </location>
</feature>
<dbReference type="GO" id="GO:0004721">
    <property type="term" value="F:phosphoprotein phosphatase activity"/>
    <property type="evidence" value="ECO:0007669"/>
    <property type="project" value="UniProtKB-KW"/>
</dbReference>
<protein>
    <recommendedName>
        <fullName evidence="11">Phosphatidylinositol-3,4,5-trisphosphate 3-phosphatase</fullName>
    </recommendedName>
</protein>
<feature type="domain" description="C2 tensin-type" evidence="8">
    <location>
        <begin position="371"/>
        <end position="551"/>
    </location>
</feature>
<dbReference type="Gene3D" id="3.90.190.10">
    <property type="entry name" value="Protein tyrosine phosphatase superfamily"/>
    <property type="match status" value="1"/>
</dbReference>
<proteinExistence type="inferred from homology"/>
<evidence type="ECO:0000256" key="2">
    <source>
        <dbReference type="ARBA" id="ARBA00022801"/>
    </source>
</evidence>
<dbReference type="Proteomes" id="UP000019132">
    <property type="component" value="Unassembled WGS sequence"/>
</dbReference>
<dbReference type="HOGENOM" id="CLU_380597_0_0_1"/>
<feature type="region of interest" description="Disordered" evidence="5">
    <location>
        <begin position="23"/>
        <end position="125"/>
    </location>
</feature>
<evidence type="ECO:0000256" key="4">
    <source>
        <dbReference type="ARBA" id="ARBA00023098"/>
    </source>
</evidence>
<dbReference type="VEuPathDB" id="FungiDB:PYU1_G007457"/>
<comment type="similarity">
    <text evidence="1">Belongs to the PTEN phosphatase protein family.</text>
</comment>
<dbReference type="InterPro" id="IPR051281">
    <property type="entry name" value="Dual-spec_lipid-protein_phosph"/>
</dbReference>
<evidence type="ECO:0000256" key="1">
    <source>
        <dbReference type="ARBA" id="ARBA00007881"/>
    </source>
</evidence>
<dbReference type="AlphaFoldDB" id="K3WR79"/>
<dbReference type="SUPFAM" id="SSF49562">
    <property type="entry name" value="C2 domain (Calcium/lipid-binding domain, CaLB)"/>
    <property type="match status" value="1"/>
</dbReference>
<keyword evidence="3" id="KW-0904">Protein phosphatase</keyword>
<evidence type="ECO:0000313" key="10">
    <source>
        <dbReference type="Proteomes" id="UP000019132"/>
    </source>
</evidence>
<keyword evidence="4" id="KW-0443">Lipid metabolism</keyword>
<evidence type="ECO:0008006" key="11">
    <source>
        <dbReference type="Google" id="ProtNLM"/>
    </source>
</evidence>
<dbReference type="PANTHER" id="PTHR12305:SF60">
    <property type="entry name" value="PHOSPHATIDYLINOSITOL 3,4,5-TRISPHOSPHATE 3-PHOSPHATASE TPTE2-RELATED"/>
    <property type="match status" value="1"/>
</dbReference>
<feature type="compositionally biased region" description="Low complexity" evidence="5">
    <location>
        <begin position="101"/>
        <end position="113"/>
    </location>
</feature>
<dbReference type="InterPro" id="IPR016130">
    <property type="entry name" value="Tyr_Pase_AS"/>
</dbReference>
<dbReference type="EMBL" id="GL376585">
    <property type="status" value="NOT_ANNOTATED_CDS"/>
    <property type="molecule type" value="Genomic_DNA"/>
</dbReference>
<dbReference type="GO" id="GO:0005829">
    <property type="term" value="C:cytosol"/>
    <property type="evidence" value="ECO:0007669"/>
    <property type="project" value="TreeGrafter"/>
</dbReference>
<dbReference type="PROSITE" id="PS00383">
    <property type="entry name" value="TYR_PHOSPHATASE_1"/>
    <property type="match status" value="1"/>
</dbReference>
<evidence type="ECO:0000313" key="9">
    <source>
        <dbReference type="EnsemblProtists" id="PYU1_T007473"/>
    </source>
</evidence>
<dbReference type="InterPro" id="IPR029021">
    <property type="entry name" value="Prot-tyrosine_phosphatase-like"/>
</dbReference>
<reference evidence="9" key="3">
    <citation type="submission" date="2015-02" db="UniProtKB">
        <authorList>
            <consortium name="EnsemblProtists"/>
        </authorList>
    </citation>
    <scope>IDENTIFICATION</scope>
    <source>
        <strain evidence="9">DAOM BR144</strain>
    </source>
</reference>
<dbReference type="CDD" id="cd14509">
    <property type="entry name" value="PTP_PTEN"/>
    <property type="match status" value="1"/>
</dbReference>
<dbReference type="InterPro" id="IPR045101">
    <property type="entry name" value="PTP_PTEN"/>
</dbReference>
<evidence type="ECO:0000256" key="3">
    <source>
        <dbReference type="ARBA" id="ARBA00022912"/>
    </source>
</evidence>
<dbReference type="STRING" id="431595.K3WR79"/>
<feature type="region of interest" description="Disordered" evidence="5">
    <location>
        <begin position="578"/>
        <end position="728"/>
    </location>
</feature>
<feature type="domain" description="Phosphatase tensin-type" evidence="7">
    <location>
        <begin position="141"/>
        <end position="312"/>
    </location>
</feature>
<reference evidence="10" key="2">
    <citation type="submission" date="2010-04" db="EMBL/GenBank/DDBJ databases">
        <authorList>
            <person name="Buell R."/>
            <person name="Hamilton J."/>
            <person name="Hostetler J."/>
        </authorList>
    </citation>
    <scope>NUCLEOTIDE SEQUENCE [LARGE SCALE GENOMIC DNA]</scope>
    <source>
        <strain evidence="10">DAOM:BR144</strain>
    </source>
</reference>
<dbReference type="Pfam" id="PF10409">
    <property type="entry name" value="PTEN_C2"/>
    <property type="match status" value="1"/>
</dbReference>
<dbReference type="GO" id="GO:0006629">
    <property type="term" value="P:lipid metabolic process"/>
    <property type="evidence" value="ECO:0007669"/>
    <property type="project" value="UniProtKB-KW"/>
</dbReference>
<dbReference type="InterPro" id="IPR000387">
    <property type="entry name" value="Tyr_Pase_dom"/>
</dbReference>
<feature type="compositionally biased region" description="Polar residues" evidence="5">
    <location>
        <begin position="581"/>
        <end position="590"/>
    </location>
</feature>
<feature type="compositionally biased region" description="Basic and acidic residues" evidence="5">
    <location>
        <begin position="629"/>
        <end position="641"/>
    </location>
</feature>
<keyword evidence="2" id="KW-0378">Hydrolase</keyword>